<proteinExistence type="inferred from homology"/>
<dbReference type="SUPFAM" id="SSF89550">
    <property type="entry name" value="PHP domain-like"/>
    <property type="match status" value="1"/>
</dbReference>
<comment type="similarity">
    <text evidence="1 5">Belongs to the metallo-dependent hydrolases superfamily. CpsB/CapC family.</text>
</comment>
<evidence type="ECO:0000256" key="5">
    <source>
        <dbReference type="PIRNR" id="PIRNR016557"/>
    </source>
</evidence>
<dbReference type="RefSeq" id="WP_069664921.1">
    <property type="nucleotide sequence ID" value="NZ_JBHUJJ010000001.1"/>
</dbReference>
<dbReference type="PANTHER" id="PTHR39181">
    <property type="entry name" value="TYROSINE-PROTEIN PHOSPHATASE YWQE"/>
    <property type="match status" value="1"/>
</dbReference>
<evidence type="ECO:0000256" key="1">
    <source>
        <dbReference type="ARBA" id="ARBA00005750"/>
    </source>
</evidence>
<dbReference type="Pfam" id="PF19567">
    <property type="entry name" value="CpsB_CapC"/>
    <property type="match status" value="1"/>
</dbReference>
<accession>A0A1E5G962</accession>
<keyword evidence="3 5" id="KW-0904">Protein phosphatase</keyword>
<dbReference type="InterPro" id="IPR016667">
    <property type="entry name" value="Caps_polysacc_synth_CpsB/CapC"/>
</dbReference>
<comment type="caution">
    <text evidence="6">The sequence shown here is derived from an EMBL/GenBank/DDBJ whole genome shotgun (WGS) entry which is preliminary data.</text>
</comment>
<reference evidence="7" key="1">
    <citation type="submission" date="2016-09" db="EMBL/GenBank/DDBJ databases">
        <authorList>
            <person name="Gulvik C.A."/>
        </authorList>
    </citation>
    <scope>NUCLEOTIDE SEQUENCE [LARGE SCALE GENOMIC DNA]</scope>
    <source>
        <strain evidence="7">LMG 8895</strain>
    </source>
</reference>
<keyword evidence="7" id="KW-1185">Reference proteome</keyword>
<dbReference type="GO" id="GO:0004725">
    <property type="term" value="F:protein tyrosine phosphatase activity"/>
    <property type="evidence" value="ECO:0007669"/>
    <property type="project" value="UniProtKB-UniRule"/>
</dbReference>
<dbReference type="PATRIC" id="fig|332950.4.peg.3219"/>
<evidence type="ECO:0000256" key="3">
    <source>
        <dbReference type="ARBA" id="ARBA00022912"/>
    </source>
</evidence>
<protein>
    <recommendedName>
        <fullName evidence="5">Tyrosine-protein phosphatase</fullName>
        <ecNumber evidence="5">3.1.3.48</ecNumber>
    </recommendedName>
</protein>
<dbReference type="InterPro" id="IPR016195">
    <property type="entry name" value="Pol/histidinol_Pase-like"/>
</dbReference>
<dbReference type="GO" id="GO:0030145">
    <property type="term" value="F:manganese ion binding"/>
    <property type="evidence" value="ECO:0007669"/>
    <property type="project" value="UniProtKB-UniRule"/>
</dbReference>
<evidence type="ECO:0000256" key="2">
    <source>
        <dbReference type="ARBA" id="ARBA00022801"/>
    </source>
</evidence>
<evidence type="ECO:0000256" key="4">
    <source>
        <dbReference type="ARBA" id="ARBA00051722"/>
    </source>
</evidence>
<dbReference type="OrthoDB" id="9788539at2"/>
<dbReference type="EMBL" id="MIJY01000045">
    <property type="protein sequence ID" value="OEG09232.1"/>
    <property type="molecule type" value="Genomic_DNA"/>
</dbReference>
<keyword evidence="2 5" id="KW-0378">Hydrolase</keyword>
<dbReference type="AlphaFoldDB" id="A0A1E5G962"/>
<dbReference type="Gene3D" id="3.20.20.140">
    <property type="entry name" value="Metal-dependent hydrolases"/>
    <property type="match status" value="1"/>
</dbReference>
<organism evidence="6 7">
    <name type="scientific">Enterococcus termitis</name>
    <dbReference type="NCBI Taxonomy" id="332950"/>
    <lineage>
        <taxon>Bacteria</taxon>
        <taxon>Bacillati</taxon>
        <taxon>Bacillota</taxon>
        <taxon>Bacilli</taxon>
        <taxon>Lactobacillales</taxon>
        <taxon>Enterococcaceae</taxon>
        <taxon>Enterococcus</taxon>
    </lineage>
</organism>
<evidence type="ECO:0000313" key="6">
    <source>
        <dbReference type="EMBL" id="OEG09232.1"/>
    </source>
</evidence>
<comment type="catalytic activity">
    <reaction evidence="4 5">
        <text>O-phospho-L-tyrosyl-[protein] + H2O = L-tyrosyl-[protein] + phosphate</text>
        <dbReference type="Rhea" id="RHEA:10684"/>
        <dbReference type="Rhea" id="RHEA-COMP:10136"/>
        <dbReference type="Rhea" id="RHEA-COMP:20101"/>
        <dbReference type="ChEBI" id="CHEBI:15377"/>
        <dbReference type="ChEBI" id="CHEBI:43474"/>
        <dbReference type="ChEBI" id="CHEBI:46858"/>
        <dbReference type="ChEBI" id="CHEBI:61978"/>
        <dbReference type="EC" id="3.1.3.48"/>
    </reaction>
</comment>
<sequence>MIDLHCHILPGIDDGAKTIDDALDMARMAVKQGITHILCTPHHNNGKYDNPAGQVISCVAVLQEELDQRNIPLSLFEGQEVRIAGNIMEQIRENKLLFADLDNRYLLIEFPTNDIPAYAEQLFFELLETGHIPIIVHPERNSKFIEDPNRLIPFLEMGVLTQLTAPSYVGVFGKEIERTAKQMVSHNMVYMMASDAHNINRRGFFMEKAYRAIAKDMGKEYVEAMQQMAKDILNGDDVQIPQFREVTKKKFGLF</sequence>
<dbReference type="Proteomes" id="UP000095094">
    <property type="component" value="Unassembled WGS sequence"/>
</dbReference>
<evidence type="ECO:0000313" key="7">
    <source>
        <dbReference type="Proteomes" id="UP000095094"/>
    </source>
</evidence>
<name>A0A1E5G962_9ENTE</name>
<dbReference type="EC" id="3.1.3.48" evidence="5"/>
<dbReference type="PANTHER" id="PTHR39181:SF1">
    <property type="entry name" value="TYROSINE-PROTEIN PHOSPHATASE YWQE"/>
    <property type="match status" value="1"/>
</dbReference>
<dbReference type="PIRSF" id="PIRSF016557">
    <property type="entry name" value="Caps_synth_CpsB"/>
    <property type="match status" value="1"/>
</dbReference>
<gene>
    <name evidence="6" type="ORF">BCR25_11740</name>
</gene>